<accession>A0ABM3TGL9</accession>
<proteinExistence type="predicted"/>
<dbReference type="Proteomes" id="UP001652580">
    <property type="component" value="Chromosome 4"/>
</dbReference>
<keyword evidence="1" id="KW-1185">Reference proteome</keyword>
<sequence>MVLYVENPKDATRKLLELINEFGKVAGYKINAQKSLAFLYTNDEKSESEFKKTLPFTLATKRIKYLGINLPKETKDLYAENYKTLMKEIKDDTNGWRDIPCSWIGRINIVKITILPKAIYRFNVIPIKLPLAFFTELEQKISQFVWKHKRPRIAKAILRKKNGAGVIRLPDFRLYYKAIVIKTVWYWHKNRNIDQWNRIESPEINPRTYGQLIFDKAGKNIQWRKDSLFNKWCWENWTGTCKSMKLEHSLTPYTKINSKWIKDLSVRPDIIKLLEENIGRTLYDINHSKILFDPTPREMEIKTQINKWDLMKLKSFCTAKETIKKTKRQPSEWEKIFANEATNKGLISKIYKQLVQLNIKKTNNPIQKWAEDLNRHFSKEDIQIANKHMKECSTLLIIREMQIKTTMRCHLTPVRMAIVKKSTNNKCWRGCGEKGTLSHCWWECKLIQPLWRTVWRFLKKLKIELPYDAAIPLLGIYPEKTIIQKSPVPQCSLQHYLQ</sequence>
<protein>
    <submittedName>
        <fullName evidence="2">60S ribosomal export protein NMD3 isoform X3</fullName>
    </submittedName>
</protein>
<organism evidence="1 2">
    <name type="scientific">Balaenoptera acutorostrata</name>
    <name type="common">Common minke whale</name>
    <name type="synonym">Balaena rostrata</name>
    <dbReference type="NCBI Taxonomy" id="9767"/>
    <lineage>
        <taxon>Eukaryota</taxon>
        <taxon>Metazoa</taxon>
        <taxon>Chordata</taxon>
        <taxon>Craniata</taxon>
        <taxon>Vertebrata</taxon>
        <taxon>Euteleostomi</taxon>
        <taxon>Mammalia</taxon>
        <taxon>Eutheria</taxon>
        <taxon>Laurasiatheria</taxon>
        <taxon>Artiodactyla</taxon>
        <taxon>Whippomorpha</taxon>
        <taxon>Cetacea</taxon>
        <taxon>Mysticeti</taxon>
        <taxon>Balaenopteridae</taxon>
        <taxon>Balaenoptera</taxon>
    </lineage>
</organism>
<name>A0ABM3TGL9_BALAC</name>
<dbReference type="PANTHER" id="PTHR19446">
    <property type="entry name" value="REVERSE TRANSCRIPTASES"/>
    <property type="match status" value="1"/>
</dbReference>
<dbReference type="GeneID" id="103008958"/>
<evidence type="ECO:0000313" key="1">
    <source>
        <dbReference type="Proteomes" id="UP001652580"/>
    </source>
</evidence>
<dbReference type="RefSeq" id="XP_057401233.1">
    <property type="nucleotide sequence ID" value="XM_057545250.1"/>
</dbReference>
<reference evidence="2" key="1">
    <citation type="submission" date="2025-08" db="UniProtKB">
        <authorList>
            <consortium name="RefSeq"/>
        </authorList>
    </citation>
    <scope>IDENTIFICATION</scope>
</reference>
<evidence type="ECO:0000313" key="2">
    <source>
        <dbReference type="RefSeq" id="XP_057401233.1"/>
    </source>
</evidence>
<gene>
    <name evidence="2" type="primary">NMD3</name>
</gene>